<name>A0A7Y9I674_9ACTN</name>
<evidence type="ECO:0000313" key="2">
    <source>
        <dbReference type="EMBL" id="NYE70776.1"/>
    </source>
</evidence>
<proteinExistence type="predicted"/>
<keyword evidence="3" id="KW-1185">Reference proteome</keyword>
<dbReference type="InterPro" id="IPR036702">
    <property type="entry name" value="ComB-like_sf"/>
</dbReference>
<dbReference type="AlphaFoldDB" id="A0A7Y9I674"/>
<organism evidence="2 3">
    <name type="scientific">Microlunatus parietis</name>
    <dbReference type="NCBI Taxonomy" id="682979"/>
    <lineage>
        <taxon>Bacteria</taxon>
        <taxon>Bacillati</taxon>
        <taxon>Actinomycetota</taxon>
        <taxon>Actinomycetes</taxon>
        <taxon>Propionibacteriales</taxon>
        <taxon>Propionibacteriaceae</taxon>
        <taxon>Microlunatus</taxon>
    </lineage>
</organism>
<evidence type="ECO:0000313" key="3">
    <source>
        <dbReference type="Proteomes" id="UP000569914"/>
    </source>
</evidence>
<dbReference type="Proteomes" id="UP000569914">
    <property type="component" value="Unassembled WGS sequence"/>
</dbReference>
<keyword evidence="2" id="KW-0378">Hydrolase</keyword>
<evidence type="ECO:0000256" key="1">
    <source>
        <dbReference type="ARBA" id="ARBA00021948"/>
    </source>
</evidence>
<dbReference type="SUPFAM" id="SSF142823">
    <property type="entry name" value="ComB-like"/>
    <property type="match status" value="1"/>
</dbReference>
<dbReference type="RefSeq" id="WP_179750488.1">
    <property type="nucleotide sequence ID" value="NZ_JACCBU010000001.1"/>
</dbReference>
<dbReference type="GO" id="GO:0050532">
    <property type="term" value="F:2-phosphosulfolactate phosphatase activity"/>
    <property type="evidence" value="ECO:0007669"/>
    <property type="project" value="InterPro"/>
</dbReference>
<sequence>MDLQLAHRQSGQRIRFDWGPSGAEAIVDGADYAVVVDVLSFTTTLSVAVERGIAVYPYRWQDERATGYAAERAAVLAVGRFEQDQLPVPVSPSPAAMAAVDGVERIVLPSPNGSAISFRLRDSGATVIGACLRNAAAVGRWLAPRLAGGATLAVVAAGERWPDGTLRPAVEDLWGAGAVLDGCRDFGLGAEAAMAAEAYLAVRDRLPAALADCASGRELAAAGFAADVALAAETGASDVVPVLDGEAYVPAS</sequence>
<dbReference type="Gene3D" id="3.90.1560.10">
    <property type="entry name" value="ComB-like"/>
    <property type="match status" value="1"/>
</dbReference>
<comment type="caution">
    <text evidence="2">The sequence shown here is derived from an EMBL/GenBank/DDBJ whole genome shotgun (WGS) entry which is preliminary data.</text>
</comment>
<gene>
    <name evidence="2" type="ORF">BKA15_002105</name>
</gene>
<dbReference type="EMBL" id="JACCBU010000001">
    <property type="protein sequence ID" value="NYE70776.1"/>
    <property type="molecule type" value="Genomic_DNA"/>
</dbReference>
<reference evidence="2 3" key="1">
    <citation type="submission" date="2020-07" db="EMBL/GenBank/DDBJ databases">
        <title>Sequencing the genomes of 1000 actinobacteria strains.</title>
        <authorList>
            <person name="Klenk H.-P."/>
        </authorList>
    </citation>
    <scope>NUCLEOTIDE SEQUENCE [LARGE SCALE GENOMIC DNA]</scope>
    <source>
        <strain evidence="2 3">DSM 22083</strain>
    </source>
</reference>
<dbReference type="InterPro" id="IPR005238">
    <property type="entry name" value="ComB-like"/>
</dbReference>
<protein>
    <recommendedName>
        <fullName evidence="1">Probable 2-phosphosulfolactate phosphatase</fullName>
    </recommendedName>
</protein>
<dbReference type="GO" id="GO:0000287">
    <property type="term" value="F:magnesium ion binding"/>
    <property type="evidence" value="ECO:0007669"/>
    <property type="project" value="InterPro"/>
</dbReference>
<accession>A0A7Y9I674</accession>
<dbReference type="Pfam" id="PF04029">
    <property type="entry name" value="2-ph_phosp"/>
    <property type="match status" value="1"/>
</dbReference>